<keyword evidence="2" id="KW-1185">Reference proteome</keyword>
<protein>
    <submittedName>
        <fullName evidence="1">Uncharacterized protein</fullName>
    </submittedName>
</protein>
<proteinExistence type="predicted"/>
<dbReference type="RefSeq" id="WP_314510188.1">
    <property type="nucleotide sequence ID" value="NZ_JASJOU010000002.1"/>
</dbReference>
<comment type="caution">
    <text evidence="1">The sequence shown here is derived from an EMBL/GenBank/DDBJ whole genome shotgun (WGS) entry which is preliminary data.</text>
</comment>
<organism evidence="1 2">
    <name type="scientific">Xanthocytophaga agilis</name>
    <dbReference type="NCBI Taxonomy" id="3048010"/>
    <lineage>
        <taxon>Bacteria</taxon>
        <taxon>Pseudomonadati</taxon>
        <taxon>Bacteroidota</taxon>
        <taxon>Cytophagia</taxon>
        <taxon>Cytophagales</taxon>
        <taxon>Rhodocytophagaceae</taxon>
        <taxon>Xanthocytophaga</taxon>
    </lineage>
</organism>
<reference evidence="1" key="1">
    <citation type="submission" date="2023-05" db="EMBL/GenBank/DDBJ databases">
        <authorList>
            <person name="Zhang X."/>
        </authorList>
    </citation>
    <scope>NUCLEOTIDE SEQUENCE</scope>
    <source>
        <strain evidence="1">BD1B2-1</strain>
    </source>
</reference>
<gene>
    <name evidence="1" type="ORF">QNI22_08405</name>
</gene>
<sequence>MEFNKNAGQDLLDVFCSVTGVSASHPAIAKVDYGETADFADQNLYPLAFLELPFQIQEDKQTEEYSIALNVLDRFDVENQRILTLSKCKQILSQIKEKLKERFVSVSDGSYLTYDETGSDQAVGIRMEFTATVTKMPIKCNDIFS</sequence>
<name>A0AAE3R3G5_9BACT</name>
<dbReference type="EMBL" id="JASJOU010000002">
    <property type="protein sequence ID" value="MDJ1500664.1"/>
    <property type="molecule type" value="Genomic_DNA"/>
</dbReference>
<evidence type="ECO:0000313" key="1">
    <source>
        <dbReference type="EMBL" id="MDJ1500664.1"/>
    </source>
</evidence>
<evidence type="ECO:0000313" key="2">
    <source>
        <dbReference type="Proteomes" id="UP001232063"/>
    </source>
</evidence>
<accession>A0AAE3R3G5</accession>
<dbReference type="Proteomes" id="UP001232063">
    <property type="component" value="Unassembled WGS sequence"/>
</dbReference>
<dbReference type="AlphaFoldDB" id="A0AAE3R3G5"/>